<gene>
    <name evidence="1" type="ORF">METZ01_LOCUS334499</name>
</gene>
<organism evidence="1">
    <name type="scientific">marine metagenome</name>
    <dbReference type="NCBI Taxonomy" id="408172"/>
    <lineage>
        <taxon>unclassified sequences</taxon>
        <taxon>metagenomes</taxon>
        <taxon>ecological metagenomes</taxon>
    </lineage>
</organism>
<name>A0A382Q9N7_9ZZZZ</name>
<dbReference type="EMBL" id="UINC01112589">
    <property type="protein sequence ID" value="SVC81645.1"/>
    <property type="molecule type" value="Genomic_DNA"/>
</dbReference>
<evidence type="ECO:0000313" key="1">
    <source>
        <dbReference type="EMBL" id="SVC81645.1"/>
    </source>
</evidence>
<sequence>VLLTCVPPQGCKSILPIFTRRILLFVLGGLTDIVLTNSGCLSSSSLVIH</sequence>
<dbReference type="AlphaFoldDB" id="A0A382Q9N7"/>
<accession>A0A382Q9N7</accession>
<feature type="non-terminal residue" evidence="1">
    <location>
        <position position="1"/>
    </location>
</feature>
<protein>
    <submittedName>
        <fullName evidence="1">Uncharacterized protein</fullName>
    </submittedName>
</protein>
<reference evidence="1" key="1">
    <citation type="submission" date="2018-05" db="EMBL/GenBank/DDBJ databases">
        <authorList>
            <person name="Lanie J.A."/>
            <person name="Ng W.-L."/>
            <person name="Kazmierczak K.M."/>
            <person name="Andrzejewski T.M."/>
            <person name="Davidsen T.M."/>
            <person name="Wayne K.J."/>
            <person name="Tettelin H."/>
            <person name="Glass J.I."/>
            <person name="Rusch D."/>
            <person name="Podicherti R."/>
            <person name="Tsui H.-C.T."/>
            <person name="Winkler M.E."/>
        </authorList>
    </citation>
    <scope>NUCLEOTIDE SEQUENCE</scope>
</reference>
<proteinExistence type="predicted"/>